<gene>
    <name evidence="2" type="ORF">SAMN05661012_03572</name>
    <name evidence="3" type="ORF">SR876_28175</name>
</gene>
<keyword evidence="5" id="KW-1185">Reference proteome</keyword>
<evidence type="ECO:0000259" key="1">
    <source>
        <dbReference type="Pfam" id="PF03070"/>
    </source>
</evidence>
<dbReference type="Proteomes" id="UP000183788">
    <property type="component" value="Unassembled WGS sequence"/>
</dbReference>
<accession>A0A1K1RBM6</accession>
<dbReference type="CDD" id="cd19365">
    <property type="entry name" value="TenA_C-like"/>
    <property type="match status" value="1"/>
</dbReference>
<sequence length="214" mass="24650">MRWSERAWQRTAHIYDTIITMPFIKELVDGTLPIEKFKFYISQDALYLEQFGRALSLIAARAYTVEQVLQYTRFAEGAIVVENALHAAYFRQYDITEKVSVSPSCHHYTGFLLSTCALAPVEVAMAAVLPCFWIYKKVGDYIYAQQTAADHPYRNWIDTYAGEAFGELVKKAIDFCDAVATPAQEEAMHAAYEKACRLEFMFWDSAYRQEKWTV</sequence>
<dbReference type="PANTHER" id="PTHR43198">
    <property type="entry name" value="BIFUNCTIONAL TH2 PROTEIN"/>
    <property type="match status" value="1"/>
</dbReference>
<dbReference type="AlphaFoldDB" id="A0A1K1RBM6"/>
<dbReference type="EMBL" id="CP140154">
    <property type="protein sequence ID" value="WQG88810.1"/>
    <property type="molecule type" value="Genomic_DNA"/>
</dbReference>
<name>A0A1K1RBM6_9BACT</name>
<dbReference type="GO" id="GO:0005829">
    <property type="term" value="C:cytosol"/>
    <property type="evidence" value="ECO:0007669"/>
    <property type="project" value="TreeGrafter"/>
</dbReference>
<dbReference type="RefSeq" id="WP_072362587.1">
    <property type="nucleotide sequence ID" value="NZ_CP139972.1"/>
</dbReference>
<dbReference type="PANTHER" id="PTHR43198:SF2">
    <property type="entry name" value="SI:CH1073-67J19.1-RELATED"/>
    <property type="match status" value="1"/>
</dbReference>
<evidence type="ECO:0000313" key="2">
    <source>
        <dbReference type="EMBL" id="SFW69300.1"/>
    </source>
</evidence>
<reference evidence="2 4" key="1">
    <citation type="submission" date="2016-11" db="EMBL/GenBank/DDBJ databases">
        <authorList>
            <person name="Jaros S."/>
            <person name="Januszkiewicz K."/>
            <person name="Wedrychowicz H."/>
        </authorList>
    </citation>
    <scope>NUCLEOTIDE SEQUENCE [LARGE SCALE GENOMIC DNA]</scope>
    <source>
        <strain evidence="2 4">DSM 784</strain>
    </source>
</reference>
<evidence type="ECO:0000313" key="5">
    <source>
        <dbReference type="Proteomes" id="UP001326715"/>
    </source>
</evidence>
<dbReference type="OrthoDB" id="34166at2"/>
<organism evidence="2 4">
    <name type="scientific">Chitinophaga sancti</name>
    <dbReference type="NCBI Taxonomy" id="1004"/>
    <lineage>
        <taxon>Bacteria</taxon>
        <taxon>Pseudomonadati</taxon>
        <taxon>Bacteroidota</taxon>
        <taxon>Chitinophagia</taxon>
        <taxon>Chitinophagales</taxon>
        <taxon>Chitinophagaceae</taxon>
        <taxon>Chitinophaga</taxon>
    </lineage>
</organism>
<dbReference type="InterPro" id="IPR016084">
    <property type="entry name" value="Haem_Oase-like_multi-hlx"/>
</dbReference>
<evidence type="ECO:0000313" key="4">
    <source>
        <dbReference type="Proteomes" id="UP000183788"/>
    </source>
</evidence>
<reference evidence="3 5" key="2">
    <citation type="submission" date="2023-11" db="EMBL/GenBank/DDBJ databases">
        <title>MicrobeMod: A computational toolkit for identifying prokaryotic methylation and restriction-modification with nanopore sequencing.</title>
        <authorList>
            <person name="Crits-Christoph A."/>
            <person name="Kang S.C."/>
            <person name="Lee H."/>
            <person name="Ostrov N."/>
        </authorList>
    </citation>
    <scope>NUCLEOTIDE SEQUENCE [LARGE SCALE GENOMIC DNA]</scope>
    <source>
        <strain evidence="3 5">ATCC 23090</strain>
    </source>
</reference>
<dbReference type="EMBL" id="FPIZ01000011">
    <property type="protein sequence ID" value="SFW69300.1"/>
    <property type="molecule type" value="Genomic_DNA"/>
</dbReference>
<dbReference type="Pfam" id="PF03070">
    <property type="entry name" value="TENA_THI-4"/>
    <property type="match status" value="1"/>
</dbReference>
<dbReference type="InterPro" id="IPR050967">
    <property type="entry name" value="Thiamine_Salvage_TenA"/>
</dbReference>
<dbReference type="Gene3D" id="1.20.910.10">
    <property type="entry name" value="Heme oxygenase-like"/>
    <property type="match status" value="1"/>
</dbReference>
<feature type="domain" description="Thiaminase-2/PQQC" evidence="1">
    <location>
        <begin position="8"/>
        <end position="208"/>
    </location>
</feature>
<dbReference type="STRING" id="1004.SAMN05661012_03572"/>
<dbReference type="InterPro" id="IPR004305">
    <property type="entry name" value="Thiaminase-2/PQQC"/>
</dbReference>
<protein>
    <submittedName>
        <fullName evidence="3">TenA family protein</fullName>
    </submittedName>
    <submittedName>
        <fullName evidence="2">Thiaminase (Transcriptional activator TenA)</fullName>
    </submittedName>
</protein>
<proteinExistence type="predicted"/>
<dbReference type="Proteomes" id="UP001326715">
    <property type="component" value="Chromosome"/>
</dbReference>
<evidence type="ECO:0000313" key="3">
    <source>
        <dbReference type="EMBL" id="WQG88810.1"/>
    </source>
</evidence>
<dbReference type="SUPFAM" id="SSF48613">
    <property type="entry name" value="Heme oxygenase-like"/>
    <property type="match status" value="1"/>
</dbReference>